<accession>A0ABQ3MD17</accession>
<dbReference type="Proteomes" id="UP000635387">
    <property type="component" value="Unassembled WGS sequence"/>
</dbReference>
<proteinExistence type="predicted"/>
<reference evidence="2" key="1">
    <citation type="journal article" date="2019" name="Int. J. Syst. Evol. Microbiol.">
        <title>The Global Catalogue of Microorganisms (GCM) 10K type strain sequencing project: providing services to taxonomists for standard genome sequencing and annotation.</title>
        <authorList>
            <consortium name="The Broad Institute Genomics Platform"/>
            <consortium name="The Broad Institute Genome Sequencing Center for Infectious Disease"/>
            <person name="Wu L."/>
            <person name="Ma J."/>
        </authorList>
    </citation>
    <scope>NUCLEOTIDE SEQUENCE [LARGE SCALE GENOMIC DNA]</scope>
    <source>
        <strain evidence="2">CGMCC 4.7683</strain>
    </source>
</reference>
<organism evidence="1 2">
    <name type="scientific">Amycolatopsis oliviviridis</name>
    <dbReference type="NCBI Taxonomy" id="1471590"/>
    <lineage>
        <taxon>Bacteria</taxon>
        <taxon>Bacillati</taxon>
        <taxon>Actinomycetota</taxon>
        <taxon>Actinomycetes</taxon>
        <taxon>Pseudonocardiales</taxon>
        <taxon>Pseudonocardiaceae</taxon>
        <taxon>Amycolatopsis</taxon>
    </lineage>
</organism>
<dbReference type="EMBL" id="BNAY01000021">
    <property type="protein sequence ID" value="GHH38905.1"/>
    <property type="molecule type" value="Genomic_DNA"/>
</dbReference>
<evidence type="ECO:0000313" key="1">
    <source>
        <dbReference type="EMBL" id="GHH38905.1"/>
    </source>
</evidence>
<gene>
    <name evidence="1" type="ORF">GCM10017790_85250</name>
</gene>
<sequence>MRAFEEGRAASVVAALSTAAERGRAEHTLSKFASVLGDNPRSVKKFVNTFSLLRSIRFLEDSDVAPDTLALWSLVVVRWPEVAHHLSAHPVAVAGILEPLWCAGHFPERLRAAAASEDLRTIIRATDGGPLTATLIRKCCGAPPRP</sequence>
<evidence type="ECO:0000313" key="2">
    <source>
        <dbReference type="Proteomes" id="UP000635387"/>
    </source>
</evidence>
<dbReference type="RefSeq" id="WP_191260121.1">
    <property type="nucleotide sequence ID" value="NZ_BNAY01000021.1"/>
</dbReference>
<name>A0ABQ3MD17_9PSEU</name>
<protein>
    <submittedName>
        <fullName evidence="1">Uncharacterized protein</fullName>
    </submittedName>
</protein>
<comment type="caution">
    <text evidence="1">The sequence shown here is derived from an EMBL/GenBank/DDBJ whole genome shotgun (WGS) entry which is preliminary data.</text>
</comment>
<keyword evidence="2" id="KW-1185">Reference proteome</keyword>